<accession>A0A0F9P7S9</accession>
<dbReference type="AlphaFoldDB" id="A0A0F9P7S9"/>
<evidence type="ECO:0000313" key="2">
    <source>
        <dbReference type="EMBL" id="KKN26159.1"/>
    </source>
</evidence>
<reference evidence="2" key="1">
    <citation type="journal article" date="2015" name="Nature">
        <title>Complex archaea that bridge the gap between prokaryotes and eukaryotes.</title>
        <authorList>
            <person name="Spang A."/>
            <person name="Saw J.H."/>
            <person name="Jorgensen S.L."/>
            <person name="Zaremba-Niedzwiedzka K."/>
            <person name="Martijn J."/>
            <person name="Lind A.E."/>
            <person name="van Eijk R."/>
            <person name="Schleper C."/>
            <person name="Guy L."/>
            <person name="Ettema T.J."/>
        </authorList>
    </citation>
    <scope>NUCLEOTIDE SEQUENCE</scope>
</reference>
<gene>
    <name evidence="2" type="ORF">LCGC14_0877600</name>
</gene>
<evidence type="ECO:0000256" key="1">
    <source>
        <dbReference type="SAM" id="MobiDB-lite"/>
    </source>
</evidence>
<organism evidence="2">
    <name type="scientific">marine sediment metagenome</name>
    <dbReference type="NCBI Taxonomy" id="412755"/>
    <lineage>
        <taxon>unclassified sequences</taxon>
        <taxon>metagenomes</taxon>
        <taxon>ecological metagenomes</taxon>
    </lineage>
</organism>
<proteinExistence type="predicted"/>
<name>A0A0F9P7S9_9ZZZZ</name>
<protein>
    <submittedName>
        <fullName evidence="2">Uncharacterized protein</fullName>
    </submittedName>
</protein>
<dbReference type="EMBL" id="LAZR01002743">
    <property type="protein sequence ID" value="KKN26159.1"/>
    <property type="molecule type" value="Genomic_DNA"/>
</dbReference>
<sequence length="186" mass="19726">MVHPRQRGPPARAPDVGARPWSDEAPGTPGGQAARRAVYALPPPTESPAPGATYFRLQGRNAGQAVAAGEVTLAAVELATGQVGIIRIAEFDVNGLLVSSNIVFRIRVDGSVPPGWEWTPFATAAAFFAKEFPPQYTYIRMPEGAQVEVTAEVLDAGTYDVGADVGGWQYGAELRDGYEAAWMAVL</sequence>
<feature type="region of interest" description="Disordered" evidence="1">
    <location>
        <begin position="1"/>
        <end position="34"/>
    </location>
</feature>
<comment type="caution">
    <text evidence="2">The sequence shown here is derived from an EMBL/GenBank/DDBJ whole genome shotgun (WGS) entry which is preliminary data.</text>
</comment>